<gene>
    <name evidence="1" type="ORF">EJB05_19340</name>
</gene>
<dbReference type="Proteomes" id="UP000324897">
    <property type="component" value="Chromosome 1"/>
</dbReference>
<keyword evidence="2" id="KW-1185">Reference proteome</keyword>
<proteinExistence type="predicted"/>
<comment type="caution">
    <text evidence="1">The sequence shown here is derived from an EMBL/GenBank/DDBJ whole genome shotgun (WGS) entry which is preliminary data.</text>
</comment>
<dbReference type="AlphaFoldDB" id="A0A5J9UVD9"/>
<evidence type="ECO:0000313" key="2">
    <source>
        <dbReference type="Proteomes" id="UP000324897"/>
    </source>
</evidence>
<accession>A0A5J9UVD9</accession>
<name>A0A5J9UVD9_9POAL</name>
<feature type="non-terminal residue" evidence="1">
    <location>
        <position position="1"/>
    </location>
</feature>
<feature type="non-terminal residue" evidence="1">
    <location>
        <position position="140"/>
    </location>
</feature>
<dbReference type="Gramene" id="TVU27839">
    <property type="protein sequence ID" value="TVU27839"/>
    <property type="gene ID" value="EJB05_19340"/>
</dbReference>
<sequence length="140" mass="14709">MRSRELTSCFSSIGSSIIFLHSFLCSSVGDGGAPYDAGVSVAAVPTSSIFSNTKLPARCRPVQSFCLLSCSPSRRTTEELKAALCDEPAPDLEGDGSGDFVLPSRAGVLRKMPTKSDVGKSKTKEVDAVNKIRTGIGSFS</sequence>
<organism evidence="1 2">
    <name type="scientific">Eragrostis curvula</name>
    <name type="common">weeping love grass</name>
    <dbReference type="NCBI Taxonomy" id="38414"/>
    <lineage>
        <taxon>Eukaryota</taxon>
        <taxon>Viridiplantae</taxon>
        <taxon>Streptophyta</taxon>
        <taxon>Embryophyta</taxon>
        <taxon>Tracheophyta</taxon>
        <taxon>Spermatophyta</taxon>
        <taxon>Magnoliopsida</taxon>
        <taxon>Liliopsida</taxon>
        <taxon>Poales</taxon>
        <taxon>Poaceae</taxon>
        <taxon>PACMAD clade</taxon>
        <taxon>Chloridoideae</taxon>
        <taxon>Eragrostideae</taxon>
        <taxon>Eragrostidinae</taxon>
        <taxon>Eragrostis</taxon>
    </lineage>
</organism>
<dbReference type="EMBL" id="RWGY01000011">
    <property type="protein sequence ID" value="TVU27839.1"/>
    <property type="molecule type" value="Genomic_DNA"/>
</dbReference>
<reference evidence="1 2" key="1">
    <citation type="journal article" date="2019" name="Sci. Rep.">
        <title>A high-quality genome of Eragrostis curvula grass provides insights into Poaceae evolution and supports new strategies to enhance forage quality.</title>
        <authorList>
            <person name="Carballo J."/>
            <person name="Santos B.A.C.M."/>
            <person name="Zappacosta D."/>
            <person name="Garbus I."/>
            <person name="Selva J.P."/>
            <person name="Gallo C.A."/>
            <person name="Diaz A."/>
            <person name="Albertini E."/>
            <person name="Caccamo M."/>
            <person name="Echenique V."/>
        </authorList>
    </citation>
    <scope>NUCLEOTIDE SEQUENCE [LARGE SCALE GENOMIC DNA]</scope>
    <source>
        <strain evidence="2">cv. Victoria</strain>
        <tissue evidence="1">Leaf</tissue>
    </source>
</reference>
<protein>
    <submittedName>
        <fullName evidence="1">Uncharacterized protein</fullName>
    </submittedName>
</protein>
<evidence type="ECO:0000313" key="1">
    <source>
        <dbReference type="EMBL" id="TVU27839.1"/>
    </source>
</evidence>